<dbReference type="Pfam" id="PF00295">
    <property type="entry name" value="Glyco_hydro_28"/>
    <property type="match status" value="2"/>
</dbReference>
<comment type="similarity">
    <text evidence="2 9">Belongs to the glycosyl hydrolase 28 family.</text>
</comment>
<dbReference type="GO" id="GO:0004650">
    <property type="term" value="F:polygalacturonase activity"/>
    <property type="evidence" value="ECO:0007669"/>
    <property type="project" value="InterPro"/>
</dbReference>
<keyword evidence="5 9" id="KW-0378">Hydrolase</keyword>
<dbReference type="SMART" id="SM00710">
    <property type="entry name" value="PbH1"/>
    <property type="match status" value="13"/>
</dbReference>
<comment type="subcellular location">
    <subcellularLocation>
        <location evidence="1">Secreted</location>
        <location evidence="1">Cell wall</location>
    </subcellularLocation>
</comment>
<evidence type="ECO:0000256" key="5">
    <source>
        <dbReference type="ARBA" id="ARBA00022801"/>
    </source>
</evidence>
<dbReference type="SUPFAM" id="SSF51126">
    <property type="entry name" value="Pectin lyase-like"/>
    <property type="match status" value="2"/>
</dbReference>
<evidence type="ECO:0000256" key="9">
    <source>
        <dbReference type="RuleBase" id="RU361169"/>
    </source>
</evidence>
<dbReference type="GO" id="GO:0071555">
    <property type="term" value="P:cell wall organization"/>
    <property type="evidence" value="ECO:0007669"/>
    <property type="project" value="UniProtKB-KW"/>
</dbReference>
<evidence type="ECO:0000256" key="2">
    <source>
        <dbReference type="ARBA" id="ARBA00008834"/>
    </source>
</evidence>
<evidence type="ECO:0000256" key="4">
    <source>
        <dbReference type="ARBA" id="ARBA00022525"/>
    </source>
</evidence>
<evidence type="ECO:0008006" key="13">
    <source>
        <dbReference type="Google" id="ProtNLM"/>
    </source>
</evidence>
<dbReference type="EMBL" id="JACXVP010000012">
    <property type="protein sequence ID" value="KAG5570614.1"/>
    <property type="molecule type" value="Genomic_DNA"/>
</dbReference>
<dbReference type="InterPro" id="IPR000743">
    <property type="entry name" value="Glyco_hydro_28"/>
</dbReference>
<evidence type="ECO:0000256" key="6">
    <source>
        <dbReference type="ARBA" id="ARBA00023295"/>
    </source>
</evidence>
<accession>A0A9J5W6D5</accession>
<dbReference type="Proteomes" id="UP000824120">
    <property type="component" value="Chromosome 12"/>
</dbReference>
<dbReference type="Gene3D" id="2.160.20.10">
    <property type="entry name" value="Single-stranded right-handed beta-helix, Pectin lyase-like"/>
    <property type="match status" value="2"/>
</dbReference>
<dbReference type="FunFam" id="2.160.20.10:FF:000016">
    <property type="entry name" value="Polygalacturonase 7"/>
    <property type="match status" value="2"/>
</dbReference>
<keyword evidence="6 9" id="KW-0326">Glycosidase</keyword>
<feature type="chain" id="PRO_5039955277" description="Polygalacturonase" evidence="10">
    <location>
        <begin position="26"/>
        <end position="779"/>
    </location>
</feature>
<feature type="signal peptide" evidence="10">
    <location>
        <begin position="1"/>
        <end position="25"/>
    </location>
</feature>
<keyword evidence="10" id="KW-0732">Signal</keyword>
<organism evidence="11 12">
    <name type="scientific">Solanum commersonii</name>
    <name type="common">Commerson's wild potato</name>
    <name type="synonym">Commerson's nightshade</name>
    <dbReference type="NCBI Taxonomy" id="4109"/>
    <lineage>
        <taxon>Eukaryota</taxon>
        <taxon>Viridiplantae</taxon>
        <taxon>Streptophyta</taxon>
        <taxon>Embryophyta</taxon>
        <taxon>Tracheophyta</taxon>
        <taxon>Spermatophyta</taxon>
        <taxon>Magnoliopsida</taxon>
        <taxon>eudicotyledons</taxon>
        <taxon>Gunneridae</taxon>
        <taxon>Pentapetalae</taxon>
        <taxon>asterids</taxon>
        <taxon>lamiids</taxon>
        <taxon>Solanales</taxon>
        <taxon>Solanaceae</taxon>
        <taxon>Solanoideae</taxon>
        <taxon>Solaneae</taxon>
        <taxon>Solanum</taxon>
    </lineage>
</organism>
<evidence type="ECO:0000256" key="1">
    <source>
        <dbReference type="ARBA" id="ARBA00004191"/>
    </source>
</evidence>
<feature type="active site" evidence="8">
    <location>
        <position position="628"/>
    </location>
</feature>
<keyword evidence="4" id="KW-0964">Secreted</keyword>
<evidence type="ECO:0000256" key="10">
    <source>
        <dbReference type="SAM" id="SignalP"/>
    </source>
</evidence>
<protein>
    <recommendedName>
        <fullName evidence="13">Polygalacturonase</fullName>
    </recommendedName>
</protein>
<evidence type="ECO:0000313" key="11">
    <source>
        <dbReference type="EMBL" id="KAG5570614.1"/>
    </source>
</evidence>
<dbReference type="PANTHER" id="PTHR31375">
    <property type="match status" value="1"/>
</dbReference>
<dbReference type="InterPro" id="IPR012334">
    <property type="entry name" value="Pectin_lyas_fold"/>
</dbReference>
<keyword evidence="12" id="KW-1185">Reference proteome</keyword>
<comment type="caution">
    <text evidence="11">The sequence shown here is derived from an EMBL/GenBank/DDBJ whole genome shotgun (WGS) entry which is preliminary data.</text>
</comment>
<name>A0A9J5W6D5_SOLCO</name>
<dbReference type="AlphaFoldDB" id="A0A9J5W6D5"/>
<keyword evidence="3" id="KW-0134">Cell wall</keyword>
<evidence type="ECO:0000256" key="7">
    <source>
        <dbReference type="ARBA" id="ARBA00023316"/>
    </source>
</evidence>
<dbReference type="GO" id="GO:0005975">
    <property type="term" value="P:carbohydrate metabolic process"/>
    <property type="evidence" value="ECO:0007669"/>
    <property type="project" value="InterPro"/>
</dbReference>
<keyword evidence="7" id="KW-0961">Cell wall biogenesis/degradation</keyword>
<evidence type="ECO:0000256" key="3">
    <source>
        <dbReference type="ARBA" id="ARBA00022512"/>
    </source>
</evidence>
<dbReference type="InterPro" id="IPR011050">
    <property type="entry name" value="Pectin_lyase_fold/virulence"/>
</dbReference>
<evidence type="ECO:0000313" key="12">
    <source>
        <dbReference type="Proteomes" id="UP000824120"/>
    </source>
</evidence>
<reference evidence="11 12" key="1">
    <citation type="submission" date="2020-09" db="EMBL/GenBank/DDBJ databases">
        <title>De no assembly of potato wild relative species, Solanum commersonii.</title>
        <authorList>
            <person name="Cho K."/>
        </authorList>
    </citation>
    <scope>NUCLEOTIDE SEQUENCE [LARGE SCALE GENOMIC DNA]</scope>
    <source>
        <strain evidence="11">LZ3.2</strain>
        <tissue evidence="11">Leaf</tissue>
    </source>
</reference>
<dbReference type="OrthoDB" id="187139at2759"/>
<dbReference type="InterPro" id="IPR006626">
    <property type="entry name" value="PbH1"/>
</dbReference>
<gene>
    <name evidence="11" type="ORF">H5410_060380</name>
</gene>
<evidence type="ECO:0000256" key="8">
    <source>
        <dbReference type="PROSITE-ProRule" id="PRU10052"/>
    </source>
</evidence>
<sequence>MMLITKKYMSLLLLVIMFFFHLSSGTKITYNVQSYGAKPDGKTDSTKAFLNSWAAACASTKSVMIHVPQGRYLLASAAFWGQNCKNKDTTIKIDGTLVAPSDYKVIGNTGNWLKFERVNGLTISGGTFDGQGAALWTCKTSGKSCPNGATTLAFYNSNNIVISGLTSLNSQMFHMVIDGCQTAKLQNMKISASANSPNTDGIHIAASTGVTILKTVIGTGDDCISIGPGTSNLWIENVSCGPGHGISIGSLGWSMQEAGVQNVTVKTTTFRGTQNGLRIKTWARPSNGFVKGVLFQHSVMVNARYPILIDQEYCPDQKNCPGQVSGVKISDVTYQDIHGTSTSQVALKLACSKANPCQGIRLEDVNLTFKNQQAQALCSNAAGTSYGVNKPEIKNLPLFFTIFFLMFNSSIAIYNIKNYGAKSNGKIDSSKAFMSAWDAACASTSPSTIYVPQGSYLLKNAYFQGQKCKSKSITLRIDGTILAPSDYNINRNEENWIKFERVNGVSIYGGTLDGQATSLWACKTSSNNCPQGTMGLTFSNSSNINIIGLTSQNSQMFHILVDNCDNVKLQGVKVSAPGNSPNTDGIHVQYSSRVTIMNSRIGTGDDCISIGPGTSNLWIENIACGPGHGISIGSLGWEVQEPGVQNVTVKTVTFTGTQNGLRVKTWARTSNGFVKDILFQHIVMTNVQNPIIIDQNYCPNNENCPHQGSGVKISDIKYRDIRGTSATEVAVKFDCSKKYPCSGISLEDVNLSYKNQPAEASCANAGGRASGFEKPNSCL</sequence>
<dbReference type="PROSITE" id="PS00502">
    <property type="entry name" value="POLYGALACTURONASE"/>
    <property type="match status" value="2"/>
</dbReference>
<feature type="active site" evidence="8">
    <location>
        <position position="244"/>
    </location>
</feature>
<proteinExistence type="inferred from homology"/>